<feature type="domain" description="Smr" evidence="3">
    <location>
        <begin position="509"/>
        <end position="590"/>
    </location>
</feature>
<dbReference type="PANTHER" id="PTHR46535:SF1">
    <property type="entry name" value="NEDD4-BINDING PROTEIN 2"/>
    <property type="match status" value="1"/>
</dbReference>
<feature type="compositionally biased region" description="Polar residues" evidence="2">
    <location>
        <begin position="154"/>
        <end position="164"/>
    </location>
</feature>
<feature type="compositionally biased region" description="Basic and acidic residues" evidence="2">
    <location>
        <begin position="109"/>
        <end position="122"/>
    </location>
</feature>
<evidence type="ECO:0000256" key="1">
    <source>
        <dbReference type="ARBA" id="ARBA00022786"/>
    </source>
</evidence>
<dbReference type="PROSITE" id="PS51140">
    <property type="entry name" value="CUE"/>
    <property type="match status" value="1"/>
</dbReference>
<feature type="compositionally biased region" description="Basic residues" evidence="2">
    <location>
        <begin position="94"/>
        <end position="108"/>
    </location>
</feature>
<dbReference type="SUPFAM" id="SSF160443">
    <property type="entry name" value="SMR domain-like"/>
    <property type="match status" value="1"/>
</dbReference>
<dbReference type="InterPro" id="IPR002625">
    <property type="entry name" value="Smr_dom"/>
</dbReference>
<feature type="region of interest" description="Disordered" evidence="2">
    <location>
        <begin position="82"/>
        <end position="197"/>
    </location>
</feature>
<feature type="domain" description="CUE" evidence="4">
    <location>
        <begin position="9"/>
        <end position="55"/>
    </location>
</feature>
<proteinExistence type="predicted"/>
<sequence>MGSHSDDFVLTDELLTLSELFSDVPLFHIQHLLETSNNDIDSVAEQLFSYHLIKDDLDKICNEKENFVEKAVPEKPKEWVLVEPQEKTKEKPLGKSKRKEKRSRRGSRNKKDKEIPKTKEKVALNVTSKFPSSDNTNKRKNTDIPKSSRKHSFGESTNMQPSDENMSNSNSSCFDNNSDTTSSMGSSNSAYDEEMEKLSNQLKASSIDELLENMKIEQLSMKFELRDTIKDLLNVDNNELVEYYLDRNNCDKLNTIYDIMLNYDDSVPKSDNTNHKIEEINFQWGVHRGGNSMSEVLKKKMKNITISDSDACWFELQTLIDANPQLELPNSFYLLAINWFDKDIDKVLNLAIVLNDCFDIKEKKKQHMMRQREREKELKKLNLQFLQGKEMDFTVDELKKLSELDKEHFDLYLSENNENSKHFDKNGFYYVDNKKGNQNNDEYMQNLRIMQWRVNNSEKVRNITNDKRLKAYYSTNIGRIKEDIYSLHHKAQRSEIDIKIEIAKSQFRIDFHDTSVQNAVYALREVLEYWWNVEMETRNIHNTRFEFTKLVHVEPFKIITGRGLHSGGGIAKIKNATIKFLTENKYKYEDKTAAILVVGKGK</sequence>
<dbReference type="SMART" id="SM00463">
    <property type="entry name" value="SMR"/>
    <property type="match status" value="1"/>
</dbReference>
<reference evidence="5 6" key="1">
    <citation type="journal article" date="2023" name="Elife">
        <title>Identification of key yeast species and microbe-microbe interactions impacting larval growth of Drosophila in the wild.</title>
        <authorList>
            <person name="Mure A."/>
            <person name="Sugiura Y."/>
            <person name="Maeda R."/>
            <person name="Honda K."/>
            <person name="Sakurai N."/>
            <person name="Takahashi Y."/>
            <person name="Watada M."/>
            <person name="Katoh T."/>
            <person name="Gotoh A."/>
            <person name="Gotoh Y."/>
            <person name="Taniguchi I."/>
            <person name="Nakamura K."/>
            <person name="Hayashi T."/>
            <person name="Katayama T."/>
            <person name="Uemura T."/>
            <person name="Hattori Y."/>
        </authorList>
    </citation>
    <scope>NUCLEOTIDE SEQUENCE [LARGE SCALE GENOMIC DNA]</scope>
    <source>
        <strain evidence="5 6">PK-24</strain>
    </source>
</reference>
<dbReference type="EMBL" id="BTGB01000002">
    <property type="protein sequence ID" value="GMM45496.1"/>
    <property type="molecule type" value="Genomic_DNA"/>
</dbReference>
<dbReference type="GO" id="GO:0004519">
    <property type="term" value="F:endonuclease activity"/>
    <property type="evidence" value="ECO:0007669"/>
    <property type="project" value="TreeGrafter"/>
</dbReference>
<evidence type="ECO:0000313" key="6">
    <source>
        <dbReference type="Proteomes" id="UP001378960"/>
    </source>
</evidence>
<dbReference type="AlphaFoldDB" id="A0AAV5R1Y8"/>
<feature type="compositionally biased region" description="Low complexity" evidence="2">
    <location>
        <begin position="165"/>
        <end position="189"/>
    </location>
</feature>
<evidence type="ECO:0000259" key="4">
    <source>
        <dbReference type="PROSITE" id="PS51140"/>
    </source>
</evidence>
<dbReference type="GO" id="GO:0043130">
    <property type="term" value="F:ubiquitin binding"/>
    <property type="evidence" value="ECO:0007669"/>
    <property type="project" value="InterPro"/>
</dbReference>
<evidence type="ECO:0000313" key="5">
    <source>
        <dbReference type="EMBL" id="GMM45496.1"/>
    </source>
</evidence>
<dbReference type="InterPro" id="IPR052772">
    <property type="entry name" value="Endo/PolyKinase_Domain-Protein"/>
</dbReference>
<dbReference type="PANTHER" id="PTHR46535">
    <property type="entry name" value="NEDD4-BINDING PROTEIN 2"/>
    <property type="match status" value="1"/>
</dbReference>
<organism evidence="5 6">
    <name type="scientific">Pichia kluyveri</name>
    <name type="common">Yeast</name>
    <dbReference type="NCBI Taxonomy" id="36015"/>
    <lineage>
        <taxon>Eukaryota</taxon>
        <taxon>Fungi</taxon>
        <taxon>Dikarya</taxon>
        <taxon>Ascomycota</taxon>
        <taxon>Saccharomycotina</taxon>
        <taxon>Pichiomycetes</taxon>
        <taxon>Pichiales</taxon>
        <taxon>Pichiaceae</taxon>
        <taxon>Pichia</taxon>
    </lineage>
</organism>
<evidence type="ECO:0000259" key="3">
    <source>
        <dbReference type="PROSITE" id="PS50828"/>
    </source>
</evidence>
<dbReference type="GO" id="GO:0005634">
    <property type="term" value="C:nucleus"/>
    <property type="evidence" value="ECO:0007669"/>
    <property type="project" value="TreeGrafter"/>
</dbReference>
<name>A0AAV5R1Y8_PICKL</name>
<protein>
    <submittedName>
        <fullName evidence="5">Cue2 protein</fullName>
    </submittedName>
</protein>
<evidence type="ECO:0000256" key="2">
    <source>
        <dbReference type="SAM" id="MobiDB-lite"/>
    </source>
</evidence>
<dbReference type="InterPro" id="IPR003892">
    <property type="entry name" value="CUE"/>
</dbReference>
<accession>A0AAV5R1Y8</accession>
<feature type="compositionally biased region" description="Basic and acidic residues" evidence="2">
    <location>
        <begin position="82"/>
        <end position="93"/>
    </location>
</feature>
<dbReference type="Gene3D" id="3.30.1370.110">
    <property type="match status" value="1"/>
</dbReference>
<comment type="caution">
    <text evidence="5">The sequence shown here is derived from an EMBL/GenBank/DDBJ whole genome shotgun (WGS) entry which is preliminary data.</text>
</comment>
<feature type="compositionally biased region" description="Polar residues" evidence="2">
    <location>
        <begin position="125"/>
        <end position="135"/>
    </location>
</feature>
<keyword evidence="1" id="KW-0833">Ubl conjugation pathway</keyword>
<gene>
    <name evidence="5" type="ORF">DAPK24_020710</name>
</gene>
<keyword evidence="6" id="KW-1185">Reference proteome</keyword>
<dbReference type="CDD" id="cd14279">
    <property type="entry name" value="CUE"/>
    <property type="match status" value="1"/>
</dbReference>
<dbReference type="Proteomes" id="UP001378960">
    <property type="component" value="Unassembled WGS sequence"/>
</dbReference>
<dbReference type="PROSITE" id="PS50828">
    <property type="entry name" value="SMR"/>
    <property type="match status" value="1"/>
</dbReference>
<dbReference type="InterPro" id="IPR036063">
    <property type="entry name" value="Smr_dom_sf"/>
</dbReference>